<organism evidence="2 3">
    <name type="scientific">Cetraspora pellucida</name>
    <dbReference type="NCBI Taxonomy" id="1433469"/>
    <lineage>
        <taxon>Eukaryota</taxon>
        <taxon>Fungi</taxon>
        <taxon>Fungi incertae sedis</taxon>
        <taxon>Mucoromycota</taxon>
        <taxon>Glomeromycotina</taxon>
        <taxon>Glomeromycetes</taxon>
        <taxon>Diversisporales</taxon>
        <taxon>Gigasporaceae</taxon>
        <taxon>Cetraspora</taxon>
    </lineage>
</organism>
<comment type="caution">
    <text evidence="2">The sequence shown here is derived from an EMBL/GenBank/DDBJ whole genome shotgun (WGS) entry which is preliminary data.</text>
</comment>
<dbReference type="EMBL" id="CAJVQA010047641">
    <property type="protein sequence ID" value="CAG8819169.1"/>
    <property type="molecule type" value="Genomic_DNA"/>
</dbReference>
<dbReference type="AlphaFoldDB" id="A0A9N9KCF2"/>
<evidence type="ECO:0000313" key="3">
    <source>
        <dbReference type="Proteomes" id="UP000789759"/>
    </source>
</evidence>
<dbReference type="Proteomes" id="UP000789759">
    <property type="component" value="Unassembled WGS sequence"/>
</dbReference>
<evidence type="ECO:0000313" key="2">
    <source>
        <dbReference type="EMBL" id="CAG8819169.1"/>
    </source>
</evidence>
<keyword evidence="1" id="KW-0175">Coiled coil</keyword>
<dbReference type="OrthoDB" id="2387649at2759"/>
<evidence type="ECO:0000256" key="1">
    <source>
        <dbReference type="SAM" id="Coils"/>
    </source>
</evidence>
<sequence>MSTTVTTTRKRKTIDDGGRSISKKVCSLGSCNDIKAYNVCKFSRPFGYMSDIVNIFEKDKTFVPVDRRFYSISLLQEKNKVGFTSFKLLDFVAQFEFVSFNPNNLNNTSNIPGTEIQLTKLLSPFKIDFYFVRICDEKLAKKNDLKITDVLIDSTNIRGHQFDEDKIKRFTKEEENVCILSQIDNESIIYNTANYKLFIIIDYMNSLYQARLNNNEINDDDKILLGQNLGDLNSGYPVYFTKFEIEIAYAPALENYKNLTMFSQNLSDQIIERIKELQKAEVKDEDEADDEYENYQEYLYIALYGTIKKKEQQIPEEHEEQQISNNTILIENLKKAIKASNLEDLFLNKQIYKDITNSLLLYDDKIDLQDERKQELNNRINEMINKTENIDNLKENQVLDNLIKRSNITFHGKNLLQQNRKVKLNELQQDLLQYYKEEINQTE</sequence>
<accession>A0A9N9KCF2</accession>
<name>A0A9N9KCF2_9GLOM</name>
<reference evidence="2" key="1">
    <citation type="submission" date="2021-06" db="EMBL/GenBank/DDBJ databases">
        <authorList>
            <person name="Kallberg Y."/>
            <person name="Tangrot J."/>
            <person name="Rosling A."/>
        </authorList>
    </citation>
    <scope>NUCLEOTIDE SEQUENCE</scope>
    <source>
        <strain evidence="2">FL966</strain>
    </source>
</reference>
<feature type="coiled-coil region" evidence="1">
    <location>
        <begin position="366"/>
        <end position="396"/>
    </location>
</feature>
<feature type="non-terminal residue" evidence="2">
    <location>
        <position position="1"/>
    </location>
</feature>
<keyword evidence="3" id="KW-1185">Reference proteome</keyword>
<gene>
    <name evidence="2" type="ORF">CPELLU_LOCUS19508</name>
</gene>
<protein>
    <submittedName>
        <fullName evidence="2">9982_t:CDS:1</fullName>
    </submittedName>
</protein>
<proteinExistence type="predicted"/>